<dbReference type="SUPFAM" id="SSF46689">
    <property type="entry name" value="Homeodomain-like"/>
    <property type="match status" value="1"/>
</dbReference>
<dbReference type="InterPro" id="IPR041583">
    <property type="entry name" value="TetR_C_31"/>
</dbReference>
<sequence>MAGVTAADRGREVRQRLVAAATELIVERGWSAVSTRVLAERAAVAPGLVHYHFSSLRSLLTEAAVAAMREAAQVVDPLLARAGTPEDAVDLLVGAFAEYTGDEPVSLLFTETYLAATRDEELRRAVAGVAAEVGDRLAVWLGERGVADPGPTAAVLIAAIDGLLLHRALNPSLTADAVAPVLRRLCAGPEPRRSGP</sequence>
<dbReference type="Pfam" id="PF00440">
    <property type="entry name" value="TetR_N"/>
    <property type="match status" value="1"/>
</dbReference>
<dbReference type="InterPro" id="IPR001647">
    <property type="entry name" value="HTH_TetR"/>
</dbReference>
<dbReference type="PANTHER" id="PTHR30055:SF234">
    <property type="entry name" value="HTH-TYPE TRANSCRIPTIONAL REGULATOR BETI"/>
    <property type="match status" value="1"/>
</dbReference>
<keyword evidence="1" id="KW-0805">Transcription regulation</keyword>
<feature type="DNA-binding region" description="H-T-H motif" evidence="4">
    <location>
        <begin position="34"/>
        <end position="53"/>
    </location>
</feature>
<dbReference type="AlphaFoldDB" id="A0A2S6GIZ2"/>
<keyword evidence="2 4" id="KW-0238">DNA-binding</keyword>
<evidence type="ECO:0000313" key="6">
    <source>
        <dbReference type="EMBL" id="PPK65208.1"/>
    </source>
</evidence>
<dbReference type="PROSITE" id="PS50977">
    <property type="entry name" value="HTH_TETR_2"/>
    <property type="match status" value="1"/>
</dbReference>
<gene>
    <name evidence="6" type="ORF">CLV40_11555</name>
</gene>
<feature type="domain" description="HTH tetR-type" evidence="5">
    <location>
        <begin position="11"/>
        <end position="71"/>
    </location>
</feature>
<dbReference type="PANTHER" id="PTHR30055">
    <property type="entry name" value="HTH-TYPE TRANSCRIPTIONAL REGULATOR RUTR"/>
    <property type="match status" value="1"/>
</dbReference>
<evidence type="ECO:0000256" key="3">
    <source>
        <dbReference type="ARBA" id="ARBA00023163"/>
    </source>
</evidence>
<protein>
    <submittedName>
        <fullName evidence="6">DNA-binding transcriptional regulator YbjK</fullName>
    </submittedName>
</protein>
<proteinExistence type="predicted"/>
<dbReference type="Proteomes" id="UP000239203">
    <property type="component" value="Unassembled WGS sequence"/>
</dbReference>
<dbReference type="Pfam" id="PF17940">
    <property type="entry name" value="TetR_C_31"/>
    <property type="match status" value="1"/>
</dbReference>
<dbReference type="SUPFAM" id="SSF48498">
    <property type="entry name" value="Tetracyclin repressor-like, C-terminal domain"/>
    <property type="match status" value="1"/>
</dbReference>
<keyword evidence="3" id="KW-0804">Transcription</keyword>
<dbReference type="EMBL" id="PTIX01000015">
    <property type="protein sequence ID" value="PPK65208.1"/>
    <property type="molecule type" value="Genomic_DNA"/>
</dbReference>
<dbReference type="InterPro" id="IPR009057">
    <property type="entry name" value="Homeodomain-like_sf"/>
</dbReference>
<comment type="caution">
    <text evidence="6">The sequence shown here is derived from an EMBL/GenBank/DDBJ whole genome shotgun (WGS) entry which is preliminary data.</text>
</comment>
<dbReference type="Gene3D" id="1.10.357.10">
    <property type="entry name" value="Tetracycline Repressor, domain 2"/>
    <property type="match status" value="1"/>
</dbReference>
<evidence type="ECO:0000259" key="5">
    <source>
        <dbReference type="PROSITE" id="PS50977"/>
    </source>
</evidence>
<dbReference type="RefSeq" id="WP_181043708.1">
    <property type="nucleotide sequence ID" value="NZ_CP154825.1"/>
</dbReference>
<accession>A0A2S6GIZ2</accession>
<reference evidence="6 7" key="1">
    <citation type="submission" date="2018-02" db="EMBL/GenBank/DDBJ databases">
        <title>Genomic Encyclopedia of Archaeal and Bacterial Type Strains, Phase II (KMG-II): from individual species to whole genera.</title>
        <authorList>
            <person name="Goeker M."/>
        </authorList>
    </citation>
    <scope>NUCLEOTIDE SEQUENCE [LARGE SCALE GENOMIC DNA]</scope>
    <source>
        <strain evidence="6 7">YU 961-1</strain>
    </source>
</reference>
<dbReference type="GO" id="GO:0000976">
    <property type="term" value="F:transcription cis-regulatory region binding"/>
    <property type="evidence" value="ECO:0007669"/>
    <property type="project" value="TreeGrafter"/>
</dbReference>
<dbReference type="InterPro" id="IPR050109">
    <property type="entry name" value="HTH-type_TetR-like_transc_reg"/>
</dbReference>
<evidence type="ECO:0000256" key="4">
    <source>
        <dbReference type="PROSITE-ProRule" id="PRU00335"/>
    </source>
</evidence>
<evidence type="ECO:0000256" key="2">
    <source>
        <dbReference type="ARBA" id="ARBA00023125"/>
    </source>
</evidence>
<name>A0A2S6GIZ2_9PSEU</name>
<dbReference type="GO" id="GO:0003700">
    <property type="term" value="F:DNA-binding transcription factor activity"/>
    <property type="evidence" value="ECO:0007669"/>
    <property type="project" value="TreeGrafter"/>
</dbReference>
<dbReference type="PRINTS" id="PR00455">
    <property type="entry name" value="HTHTETR"/>
</dbReference>
<organism evidence="6 7">
    <name type="scientific">Actinokineospora auranticolor</name>
    <dbReference type="NCBI Taxonomy" id="155976"/>
    <lineage>
        <taxon>Bacteria</taxon>
        <taxon>Bacillati</taxon>
        <taxon>Actinomycetota</taxon>
        <taxon>Actinomycetes</taxon>
        <taxon>Pseudonocardiales</taxon>
        <taxon>Pseudonocardiaceae</taxon>
        <taxon>Actinokineospora</taxon>
    </lineage>
</organism>
<dbReference type="InterPro" id="IPR036271">
    <property type="entry name" value="Tet_transcr_reg_TetR-rel_C_sf"/>
</dbReference>
<keyword evidence="7" id="KW-1185">Reference proteome</keyword>
<evidence type="ECO:0000256" key="1">
    <source>
        <dbReference type="ARBA" id="ARBA00023015"/>
    </source>
</evidence>
<evidence type="ECO:0000313" key="7">
    <source>
        <dbReference type="Proteomes" id="UP000239203"/>
    </source>
</evidence>